<organism evidence="2 3">
    <name type="scientific">Calicophoron daubneyi</name>
    <name type="common">Rumen fluke</name>
    <name type="synonym">Paramphistomum daubneyi</name>
    <dbReference type="NCBI Taxonomy" id="300641"/>
    <lineage>
        <taxon>Eukaryota</taxon>
        <taxon>Metazoa</taxon>
        <taxon>Spiralia</taxon>
        <taxon>Lophotrochozoa</taxon>
        <taxon>Platyhelminthes</taxon>
        <taxon>Trematoda</taxon>
        <taxon>Digenea</taxon>
        <taxon>Plagiorchiida</taxon>
        <taxon>Pronocephalata</taxon>
        <taxon>Paramphistomoidea</taxon>
        <taxon>Paramphistomidae</taxon>
        <taxon>Calicophoron</taxon>
    </lineage>
</organism>
<evidence type="ECO:0000256" key="1">
    <source>
        <dbReference type="SAM" id="MobiDB-lite"/>
    </source>
</evidence>
<comment type="caution">
    <text evidence="2">The sequence shown here is derived from an EMBL/GenBank/DDBJ whole genome shotgun (WGS) entry which is preliminary data.</text>
</comment>
<name>A0AAV2T678_CALDB</name>
<dbReference type="EMBL" id="CAXLJL010000095">
    <property type="protein sequence ID" value="CAL5131489.1"/>
    <property type="molecule type" value="Genomic_DNA"/>
</dbReference>
<dbReference type="AlphaFoldDB" id="A0AAV2T678"/>
<evidence type="ECO:0000313" key="3">
    <source>
        <dbReference type="Proteomes" id="UP001497525"/>
    </source>
</evidence>
<proteinExistence type="predicted"/>
<protein>
    <submittedName>
        <fullName evidence="2">Uncharacterized protein</fullName>
    </submittedName>
</protein>
<reference evidence="2" key="1">
    <citation type="submission" date="2024-06" db="EMBL/GenBank/DDBJ databases">
        <authorList>
            <person name="Liu X."/>
            <person name="Lenzi L."/>
            <person name="Haldenby T S."/>
            <person name="Uol C."/>
        </authorList>
    </citation>
    <scope>NUCLEOTIDE SEQUENCE</scope>
</reference>
<gene>
    <name evidence="2" type="ORF">CDAUBV1_LOCUS3910</name>
</gene>
<feature type="compositionally biased region" description="Polar residues" evidence="1">
    <location>
        <begin position="188"/>
        <end position="200"/>
    </location>
</feature>
<dbReference type="Proteomes" id="UP001497525">
    <property type="component" value="Unassembled WGS sequence"/>
</dbReference>
<feature type="region of interest" description="Disordered" evidence="1">
    <location>
        <begin position="188"/>
        <end position="210"/>
    </location>
</feature>
<accession>A0AAV2T678</accession>
<sequence>MPWYPSFINQCGGARTDSLLNFQTELRDNEKRMDSNSSGIPGGIAVNALNTCVPLTNGLNLQLTEEQVNQQLYDPYDRGNSFSSEEFKQPNYPGKMGHSNSTMETQSGRTDVDHFFNSIESSPSVTAASDVMHWNRPVFSHPGQWAHGISPTFQRSIWMENTGNSIIQSVCRYQVSLADQTQELSSATDKTVSFSGTAPNSPFGGRHEVRDGNHGVESCQIYKETGNGDYVNDAVLSGGSPNTCLCERIHRSDEPAQSAEDFQQTRGDFNAPCTPAMGGATDSDVPHFAAAAAAAVAFRGFDPATTVQMLRISSLANKLRSKTRTLSGERSRFLNFSVISAYIFNSLNTARVIIMEQK</sequence>
<evidence type="ECO:0000313" key="2">
    <source>
        <dbReference type="EMBL" id="CAL5131489.1"/>
    </source>
</evidence>